<name>A0A7W7CCI2_9PSEU</name>
<dbReference type="PANTHER" id="PTHR46696">
    <property type="entry name" value="P450, PUTATIVE (EUROFUNG)-RELATED"/>
    <property type="match status" value="1"/>
</dbReference>
<feature type="compositionally biased region" description="Basic and acidic residues" evidence="8">
    <location>
        <begin position="1"/>
        <end position="10"/>
    </location>
</feature>
<dbReference type="CDD" id="cd11030">
    <property type="entry name" value="CYP105-like"/>
    <property type="match status" value="1"/>
</dbReference>
<protein>
    <submittedName>
        <fullName evidence="9">Cytochrome P450</fullName>
    </submittedName>
</protein>
<dbReference type="Gene3D" id="1.10.630.10">
    <property type="entry name" value="Cytochrome P450"/>
    <property type="match status" value="1"/>
</dbReference>
<dbReference type="GO" id="GO:0004497">
    <property type="term" value="F:monooxygenase activity"/>
    <property type="evidence" value="ECO:0007669"/>
    <property type="project" value="UniProtKB-KW"/>
</dbReference>
<dbReference type="GO" id="GO:0020037">
    <property type="term" value="F:heme binding"/>
    <property type="evidence" value="ECO:0007669"/>
    <property type="project" value="InterPro"/>
</dbReference>
<dbReference type="FunFam" id="1.10.630.10:FF:000018">
    <property type="entry name" value="Cytochrome P450 monooxygenase"/>
    <property type="match status" value="1"/>
</dbReference>
<evidence type="ECO:0000256" key="6">
    <source>
        <dbReference type="ARBA" id="ARBA00023033"/>
    </source>
</evidence>
<dbReference type="GO" id="GO:0016705">
    <property type="term" value="F:oxidoreductase activity, acting on paired donors, with incorporation or reduction of molecular oxygen"/>
    <property type="evidence" value="ECO:0007669"/>
    <property type="project" value="InterPro"/>
</dbReference>
<reference evidence="9 10" key="1">
    <citation type="submission" date="2020-08" db="EMBL/GenBank/DDBJ databases">
        <title>Sequencing the genomes of 1000 actinobacteria strains.</title>
        <authorList>
            <person name="Klenk H.-P."/>
        </authorList>
    </citation>
    <scope>NUCLEOTIDE SEQUENCE [LARGE SCALE GENOMIC DNA]</scope>
    <source>
        <strain evidence="9 10">DSM 44230</strain>
    </source>
</reference>
<dbReference type="InterPro" id="IPR002397">
    <property type="entry name" value="Cyt_P450_B"/>
</dbReference>
<keyword evidence="4 7" id="KW-0560">Oxidoreductase</keyword>
<evidence type="ECO:0000256" key="2">
    <source>
        <dbReference type="ARBA" id="ARBA00022617"/>
    </source>
</evidence>
<comment type="similarity">
    <text evidence="1 7">Belongs to the cytochrome P450 family.</text>
</comment>
<dbReference type="Pfam" id="PF00067">
    <property type="entry name" value="p450"/>
    <property type="match status" value="1"/>
</dbReference>
<proteinExistence type="inferred from homology"/>
<keyword evidence="6 7" id="KW-0503">Monooxygenase</keyword>
<dbReference type="RefSeq" id="WP_185004452.1">
    <property type="nucleotide sequence ID" value="NZ_BAAAUI010000010.1"/>
</dbReference>
<evidence type="ECO:0000256" key="1">
    <source>
        <dbReference type="ARBA" id="ARBA00010617"/>
    </source>
</evidence>
<evidence type="ECO:0000256" key="7">
    <source>
        <dbReference type="RuleBase" id="RU000461"/>
    </source>
</evidence>
<keyword evidence="5 7" id="KW-0408">Iron</keyword>
<evidence type="ECO:0000313" key="9">
    <source>
        <dbReference type="EMBL" id="MBB4678599.1"/>
    </source>
</evidence>
<evidence type="ECO:0000256" key="8">
    <source>
        <dbReference type="SAM" id="MobiDB-lite"/>
    </source>
</evidence>
<dbReference type="SUPFAM" id="SSF48264">
    <property type="entry name" value="Cytochrome P450"/>
    <property type="match status" value="1"/>
</dbReference>
<dbReference type="PRINTS" id="PR00359">
    <property type="entry name" value="BP450"/>
</dbReference>
<dbReference type="GO" id="GO:0005506">
    <property type="term" value="F:iron ion binding"/>
    <property type="evidence" value="ECO:0007669"/>
    <property type="project" value="InterPro"/>
</dbReference>
<evidence type="ECO:0000256" key="4">
    <source>
        <dbReference type="ARBA" id="ARBA00023002"/>
    </source>
</evidence>
<gene>
    <name evidence="9" type="ORF">HNR67_004717</name>
</gene>
<feature type="region of interest" description="Disordered" evidence="8">
    <location>
        <begin position="1"/>
        <end position="22"/>
    </location>
</feature>
<dbReference type="InterPro" id="IPR001128">
    <property type="entry name" value="Cyt_P450"/>
</dbReference>
<evidence type="ECO:0000256" key="5">
    <source>
        <dbReference type="ARBA" id="ARBA00023004"/>
    </source>
</evidence>
<evidence type="ECO:0000256" key="3">
    <source>
        <dbReference type="ARBA" id="ARBA00022723"/>
    </source>
</evidence>
<dbReference type="InterPro" id="IPR017972">
    <property type="entry name" value="Cyt_P450_CS"/>
</dbReference>
<keyword evidence="10" id="KW-1185">Reference proteome</keyword>
<dbReference type="Proteomes" id="UP000533598">
    <property type="component" value="Unassembled WGS sequence"/>
</dbReference>
<dbReference type="PROSITE" id="PS00086">
    <property type="entry name" value="CYTOCHROME_P450"/>
    <property type="match status" value="1"/>
</dbReference>
<dbReference type="AlphaFoldDB" id="A0A7W7CCI2"/>
<sequence>MTESTDHRPAAESLQPLGSRRDRFAPDAALRAVRASGTSCPVTTITGRVSTLVAGHAQAHAVHGTDTLSLGSVPPPEGTAVGLSEAEIRRRRAGMLLLMDAPEHGRVRRTVAPRFTVRAVKALAPQVELVVQQQLDEFLAAGAPGDLVSGFAMPVPSLVICRLLGVPYTDQDQFQRRAALLSSSTLPPARRGALEDEALDYMRELVARARREPGDDLLGYLVREHGQQPVTDGGVDDDEIAGLANLLLLAGHDTTANTIGLGVLALLENPDQLKLFRAAIAQDDHEAVGRAVEEILRFTSVVSSGFPRLALADTTVGAHTYPAGTMISASLAAANRDPAFGPDLDTLDLTRHSRGHVAFGFGAHHCLGAPLARLELRAALTALLTRLPELRLADPGAAVAFRKDSFIHGIESLPVTW</sequence>
<dbReference type="PANTHER" id="PTHR46696:SF1">
    <property type="entry name" value="CYTOCHROME P450 YJIB-RELATED"/>
    <property type="match status" value="1"/>
</dbReference>
<organism evidence="9 10">
    <name type="scientific">Crossiella cryophila</name>
    <dbReference type="NCBI Taxonomy" id="43355"/>
    <lineage>
        <taxon>Bacteria</taxon>
        <taxon>Bacillati</taxon>
        <taxon>Actinomycetota</taxon>
        <taxon>Actinomycetes</taxon>
        <taxon>Pseudonocardiales</taxon>
        <taxon>Pseudonocardiaceae</taxon>
        <taxon>Crossiella</taxon>
    </lineage>
</organism>
<dbReference type="PRINTS" id="PR00385">
    <property type="entry name" value="P450"/>
</dbReference>
<dbReference type="EMBL" id="JACHMH010000001">
    <property type="protein sequence ID" value="MBB4678599.1"/>
    <property type="molecule type" value="Genomic_DNA"/>
</dbReference>
<accession>A0A7W7CCI2</accession>
<comment type="caution">
    <text evidence="9">The sequence shown here is derived from an EMBL/GenBank/DDBJ whole genome shotgun (WGS) entry which is preliminary data.</text>
</comment>
<dbReference type="InterPro" id="IPR036396">
    <property type="entry name" value="Cyt_P450_sf"/>
</dbReference>
<keyword evidence="2 7" id="KW-0349">Heme</keyword>
<evidence type="ECO:0000313" key="10">
    <source>
        <dbReference type="Proteomes" id="UP000533598"/>
    </source>
</evidence>
<keyword evidence="3 7" id="KW-0479">Metal-binding</keyword>